<name>A0A1B9J131_9TREE</name>
<dbReference type="AlphaFoldDB" id="A0A1B9J131"/>
<protein>
    <submittedName>
        <fullName evidence="2">Uncharacterized protein</fullName>
    </submittedName>
</protein>
<feature type="compositionally biased region" description="Low complexity" evidence="1">
    <location>
        <begin position="236"/>
        <end position="245"/>
    </location>
</feature>
<sequence>MPSQSTSSLFMQDDMPMTFYIVKGKVEEAPSKKISLSSEGSSLDKREMICYGSLKLWLKLPWDDKRYFNIHDLPQPEKTYRTKEMCNILIIEIANWAAERRRAVYQDDVKAFLVIQIGKRRPGIDWYSVWLTHLEKILIKLNKLGIDTNAWLIDETHSHDPMEVISISSDSDGDQNDIEVIPSKDQNKTNVQEESSMGNQMGKKKLKGYSRLEDESSDGLSELESEQSSGEGGGNDSSFEYSRME</sequence>
<evidence type="ECO:0000313" key="3">
    <source>
        <dbReference type="Proteomes" id="UP000092583"/>
    </source>
</evidence>
<feature type="compositionally biased region" description="Polar residues" evidence="1">
    <location>
        <begin position="188"/>
        <end position="199"/>
    </location>
</feature>
<feature type="compositionally biased region" description="Acidic residues" evidence="1">
    <location>
        <begin position="215"/>
        <end position="225"/>
    </location>
</feature>
<evidence type="ECO:0000313" key="2">
    <source>
        <dbReference type="EMBL" id="OCF61478.1"/>
    </source>
</evidence>
<evidence type="ECO:0000256" key="1">
    <source>
        <dbReference type="SAM" id="MobiDB-lite"/>
    </source>
</evidence>
<keyword evidence="3" id="KW-1185">Reference proteome</keyword>
<reference evidence="3" key="2">
    <citation type="submission" date="2013-12" db="EMBL/GenBank/DDBJ databases">
        <title>Evolution of pathogenesis and genome organization in the Tremellales.</title>
        <authorList>
            <person name="Cuomo C."/>
            <person name="Litvintseva A."/>
            <person name="Heitman J."/>
            <person name="Chen Y."/>
            <person name="Sun S."/>
            <person name="Springer D."/>
            <person name="Dromer F."/>
            <person name="Young S."/>
            <person name="Zeng Q."/>
            <person name="Chapman S."/>
            <person name="Gujja S."/>
            <person name="Saif S."/>
            <person name="Birren B."/>
        </authorList>
    </citation>
    <scope>NUCLEOTIDE SEQUENCE [LARGE SCALE GENOMIC DNA]</scope>
    <source>
        <strain evidence="3">CBS 10435</strain>
    </source>
</reference>
<organism evidence="2 3">
    <name type="scientific">Kwoniella mangroviensis CBS 10435</name>
    <dbReference type="NCBI Taxonomy" id="1331196"/>
    <lineage>
        <taxon>Eukaryota</taxon>
        <taxon>Fungi</taxon>
        <taxon>Dikarya</taxon>
        <taxon>Basidiomycota</taxon>
        <taxon>Agaricomycotina</taxon>
        <taxon>Tremellomycetes</taxon>
        <taxon>Tremellales</taxon>
        <taxon>Cryptococcaceae</taxon>
        <taxon>Kwoniella</taxon>
    </lineage>
</organism>
<gene>
    <name evidence="2" type="ORF">L486_01126</name>
</gene>
<feature type="region of interest" description="Disordered" evidence="1">
    <location>
        <begin position="164"/>
        <end position="245"/>
    </location>
</feature>
<dbReference type="EMBL" id="KI669459">
    <property type="protein sequence ID" value="OCF61478.1"/>
    <property type="molecule type" value="Genomic_DNA"/>
</dbReference>
<dbReference type="Proteomes" id="UP000092583">
    <property type="component" value="Unassembled WGS sequence"/>
</dbReference>
<reference evidence="2 3" key="1">
    <citation type="submission" date="2013-07" db="EMBL/GenBank/DDBJ databases">
        <title>The Genome Sequence of Kwoniella mangroviensis CBS10435.</title>
        <authorList>
            <consortium name="The Broad Institute Genome Sequencing Platform"/>
            <person name="Cuomo C."/>
            <person name="Litvintseva A."/>
            <person name="Chen Y."/>
            <person name="Heitman J."/>
            <person name="Sun S."/>
            <person name="Springer D."/>
            <person name="Dromer F."/>
            <person name="Young S.K."/>
            <person name="Zeng Q."/>
            <person name="Gargeya S."/>
            <person name="Fitzgerald M."/>
            <person name="Abouelleil A."/>
            <person name="Alvarado L."/>
            <person name="Berlin A.M."/>
            <person name="Chapman S.B."/>
            <person name="Dewar J."/>
            <person name="Goldberg J."/>
            <person name="Griggs A."/>
            <person name="Gujja S."/>
            <person name="Hansen M."/>
            <person name="Howarth C."/>
            <person name="Imamovic A."/>
            <person name="Larimer J."/>
            <person name="McCowan C."/>
            <person name="Murphy C."/>
            <person name="Pearson M."/>
            <person name="Priest M."/>
            <person name="Roberts A."/>
            <person name="Saif S."/>
            <person name="Shea T."/>
            <person name="Sykes S."/>
            <person name="Wortman J."/>
            <person name="Nusbaum C."/>
            <person name="Birren B."/>
        </authorList>
    </citation>
    <scope>NUCLEOTIDE SEQUENCE [LARGE SCALE GENOMIC DNA]</scope>
    <source>
        <strain evidence="2 3">CBS 10435</strain>
    </source>
</reference>
<accession>A0A1B9J131</accession>
<proteinExistence type="predicted"/>